<dbReference type="Proteomes" id="UP000595332">
    <property type="component" value="Chromosome"/>
</dbReference>
<evidence type="ECO:0000256" key="2">
    <source>
        <dbReference type="ARBA" id="ARBA00023033"/>
    </source>
</evidence>
<evidence type="ECO:0000313" key="3">
    <source>
        <dbReference type="EMBL" id="BBB28620.1"/>
    </source>
</evidence>
<dbReference type="RefSeq" id="WP_201349298.1">
    <property type="nucleotide sequence ID" value="NZ_AP014546.1"/>
</dbReference>
<protein>
    <submittedName>
        <fullName evidence="3">Phenol hydroxylase P1 protein</fullName>
    </submittedName>
</protein>
<dbReference type="InterPro" id="IPR009078">
    <property type="entry name" value="Ferritin-like_SF"/>
</dbReference>
<keyword evidence="2" id="KW-0503">Monooxygenase</keyword>
<evidence type="ECO:0000313" key="4">
    <source>
        <dbReference type="Proteomes" id="UP000595332"/>
    </source>
</evidence>
<dbReference type="KEGG" id="njp:NEJAP_0663"/>
<dbReference type="Gene3D" id="1.10.620.20">
    <property type="entry name" value="Ribonucleotide Reductase, subunit A"/>
    <property type="match status" value="1"/>
</dbReference>
<evidence type="ECO:0000256" key="1">
    <source>
        <dbReference type="ARBA" id="ARBA00023002"/>
    </source>
</evidence>
<organism evidence="3 4">
    <name type="scientific">Neptunomonas japonica JAMM 1380</name>
    <dbReference type="NCBI Taxonomy" id="1441457"/>
    <lineage>
        <taxon>Bacteria</taxon>
        <taxon>Pseudomonadati</taxon>
        <taxon>Pseudomonadota</taxon>
        <taxon>Gammaproteobacteria</taxon>
        <taxon>Oceanospirillales</taxon>
        <taxon>Oceanospirillaceae</taxon>
        <taxon>Neptunomonas</taxon>
    </lineage>
</organism>
<dbReference type="AlphaFoldDB" id="A0A7R6SVD5"/>
<reference evidence="3 4" key="1">
    <citation type="journal article" date="2008" name="Int. J. Syst. Evol. Microbiol.">
        <title>Neptunomonas japonica sp. nov., an Osedax japonicus symbiont-like bacterium isolated from sediment adjacent to sperm whale carcasses off Kagoshima, Japan.</title>
        <authorList>
            <person name="Miyazaki M."/>
            <person name="Nogi Y."/>
            <person name="Fujiwara Y."/>
            <person name="Kawato M."/>
            <person name="Kubokawa K."/>
            <person name="Horikoshi K."/>
        </authorList>
    </citation>
    <scope>NUCLEOTIDE SEQUENCE [LARGE SCALE GENOMIC DNA]</scope>
    <source>
        <strain evidence="3 4">JAMM 1380</strain>
    </source>
</reference>
<dbReference type="CDD" id="cd01058">
    <property type="entry name" value="AAMH_B"/>
    <property type="match status" value="1"/>
</dbReference>
<dbReference type="EMBL" id="AP014546">
    <property type="protein sequence ID" value="BBB28620.1"/>
    <property type="molecule type" value="Genomic_DNA"/>
</dbReference>
<dbReference type="InterPro" id="IPR003430">
    <property type="entry name" value="Phenol_Hydrox"/>
</dbReference>
<dbReference type="GO" id="GO:0016709">
    <property type="term" value="F:oxidoreductase activity, acting on paired donors, with incorporation or reduction of molecular oxygen, NAD(P)H as one donor, and incorporation of one atom of oxygen"/>
    <property type="evidence" value="ECO:0007669"/>
    <property type="project" value="InterPro"/>
</dbReference>
<proteinExistence type="predicted"/>
<dbReference type="Pfam" id="PF02332">
    <property type="entry name" value="Phenol_Hydrox"/>
    <property type="match status" value="1"/>
</dbReference>
<accession>A0A7R6SVD5</accession>
<dbReference type="PIRSF" id="PIRSF000040">
    <property type="entry name" value="MMOH_comp"/>
    <property type="match status" value="1"/>
</dbReference>
<keyword evidence="4" id="KW-1185">Reference proteome</keyword>
<sequence length="327" mass="37747">MTIEIKTSMLEPVRHTFAHIERRFGDKPATRYQEATYDVQSETNFHYRPLWQPDLELNDPRRTDIQMNDWYAFKDPRQFYYGSYVQQRAKMQEAAENNYAFFEKRNLADHLSEELRASLIRFLVPFRHVEHTANLNNVYGAAYGYGTAITQALMFDGMDRLGMAQYLSRIGLILDGNSGDSLVEAKTQWMSADIWQGVRAICEEMLVTKDWFELLIAQDFVIDNLVANLVYEQWDEKLAENGGQDVAMLTEFMRVWHKDTARWVDAVIKVAAVESDENQLLISGWVTKWRGKAAEAFAPLCNEMLSEKALTDALSVMDKRLAKAGIK</sequence>
<name>A0A7R6SVD5_9GAMM</name>
<dbReference type="InterPro" id="IPR012078">
    <property type="entry name" value="MP_mOase_hydro"/>
</dbReference>
<gene>
    <name evidence="3" type="primary">dmpL</name>
    <name evidence="3" type="ORF">NEJAP_0663</name>
</gene>
<keyword evidence="1" id="KW-0560">Oxidoreductase</keyword>
<dbReference type="SUPFAM" id="SSF47240">
    <property type="entry name" value="Ferritin-like"/>
    <property type="match status" value="1"/>
</dbReference>
<dbReference type="InterPro" id="IPR012348">
    <property type="entry name" value="RNR-like"/>
</dbReference>